<feature type="compositionally biased region" description="Basic and acidic residues" evidence="1">
    <location>
        <begin position="20"/>
        <end position="34"/>
    </location>
</feature>
<feature type="compositionally biased region" description="Basic and acidic residues" evidence="1">
    <location>
        <begin position="56"/>
        <end position="73"/>
    </location>
</feature>
<dbReference type="AlphaFoldDB" id="E5ABP6"/>
<evidence type="ECO:0000313" key="3">
    <source>
        <dbReference type="Proteomes" id="UP000002668"/>
    </source>
</evidence>
<organism evidence="3">
    <name type="scientific">Leptosphaeria maculans (strain JN3 / isolate v23.1.3 / race Av1-4-5-6-7-8)</name>
    <name type="common">Blackleg fungus</name>
    <name type="synonym">Phoma lingam</name>
    <dbReference type="NCBI Taxonomy" id="985895"/>
    <lineage>
        <taxon>Eukaryota</taxon>
        <taxon>Fungi</taxon>
        <taxon>Dikarya</taxon>
        <taxon>Ascomycota</taxon>
        <taxon>Pezizomycotina</taxon>
        <taxon>Dothideomycetes</taxon>
        <taxon>Pleosporomycetidae</taxon>
        <taxon>Pleosporales</taxon>
        <taxon>Pleosporineae</taxon>
        <taxon>Leptosphaeriaceae</taxon>
        <taxon>Plenodomus</taxon>
        <taxon>Plenodomus lingam/Leptosphaeria maculans species complex</taxon>
    </lineage>
</organism>
<keyword evidence="3" id="KW-1185">Reference proteome</keyword>
<dbReference type="OrthoDB" id="2788868at2759"/>
<protein>
    <submittedName>
        <fullName evidence="2">Predicted protein</fullName>
    </submittedName>
</protein>
<accession>E5ABP6</accession>
<dbReference type="HOGENOM" id="CLU_1496493_0_0_1"/>
<reference evidence="3" key="1">
    <citation type="journal article" date="2011" name="Nat. Commun.">
        <title>Effector diversification within compartments of the Leptosphaeria maculans genome affected by Repeat-Induced Point mutations.</title>
        <authorList>
            <person name="Rouxel T."/>
            <person name="Grandaubert J."/>
            <person name="Hane J.K."/>
            <person name="Hoede C."/>
            <person name="van de Wouw A.P."/>
            <person name="Couloux A."/>
            <person name="Dominguez V."/>
            <person name="Anthouard V."/>
            <person name="Bally P."/>
            <person name="Bourras S."/>
            <person name="Cozijnsen A.J."/>
            <person name="Ciuffetti L.M."/>
            <person name="Degrave A."/>
            <person name="Dilmaghani A."/>
            <person name="Duret L."/>
            <person name="Fudal I."/>
            <person name="Goodwin S.B."/>
            <person name="Gout L."/>
            <person name="Glaser N."/>
            <person name="Linglin J."/>
            <person name="Kema G.H.J."/>
            <person name="Lapalu N."/>
            <person name="Lawrence C.B."/>
            <person name="May K."/>
            <person name="Meyer M."/>
            <person name="Ollivier B."/>
            <person name="Poulain J."/>
            <person name="Schoch C.L."/>
            <person name="Simon A."/>
            <person name="Spatafora J.W."/>
            <person name="Stachowiak A."/>
            <person name="Turgeon B.G."/>
            <person name="Tyler B.M."/>
            <person name="Vincent D."/>
            <person name="Weissenbach J."/>
            <person name="Amselem J."/>
            <person name="Quesneville H."/>
            <person name="Oliver R.P."/>
            <person name="Wincker P."/>
            <person name="Balesdent M.-H."/>
            <person name="Howlett B.J."/>
        </authorList>
    </citation>
    <scope>NUCLEOTIDE SEQUENCE [LARGE SCALE GENOMIC DNA]</scope>
    <source>
        <strain evidence="3">JN3 / isolate v23.1.3 / race Av1-4-5-6-7-8</strain>
    </source>
</reference>
<sequence>MGKHRQEAKPVRKAVRQRRIKEYRQSKTTSKDNEFYKRGLQVDVSSEDIEEELQLSEEKHANSWYDPDKRKAINQESLDTNTERDSPKTDIKAKMAKVKRIIQSFNDTTASRGMSRTQIQSGLTHSLESLLSIPGRTEGAIQTAPNETENEMLDAEQLLTWYAQSLNKCYDALISIHESR</sequence>
<gene>
    <name evidence="2" type="ORF">LEMA_P022170.1</name>
</gene>
<feature type="compositionally biased region" description="Basic and acidic residues" evidence="1">
    <location>
        <begin position="1"/>
        <end position="10"/>
    </location>
</feature>
<name>E5ABP6_LEPMJ</name>
<dbReference type="InParanoid" id="E5ABP6"/>
<evidence type="ECO:0000256" key="1">
    <source>
        <dbReference type="SAM" id="MobiDB-lite"/>
    </source>
</evidence>
<dbReference type="EMBL" id="FP929138">
    <property type="protein sequence ID" value="CBY01087.1"/>
    <property type="molecule type" value="Genomic_DNA"/>
</dbReference>
<feature type="region of interest" description="Disordered" evidence="1">
    <location>
        <begin position="1"/>
        <end position="34"/>
    </location>
</feature>
<dbReference type="VEuPathDB" id="FungiDB:LEMA_P022170.1"/>
<feature type="region of interest" description="Disordered" evidence="1">
    <location>
        <begin position="51"/>
        <end position="88"/>
    </location>
</feature>
<proteinExistence type="predicted"/>
<dbReference type="Proteomes" id="UP000002668">
    <property type="component" value="Genome"/>
</dbReference>
<evidence type="ECO:0000313" key="2">
    <source>
        <dbReference type="EMBL" id="CBY01087.1"/>
    </source>
</evidence>